<feature type="non-terminal residue" evidence="8">
    <location>
        <position position="1"/>
    </location>
</feature>
<dbReference type="SMART" id="SM00790">
    <property type="entry name" value="AFOR_N"/>
    <property type="match status" value="1"/>
</dbReference>
<dbReference type="PANTHER" id="PTHR30038">
    <property type="entry name" value="ALDEHYDE FERREDOXIN OXIDOREDUCTASE"/>
    <property type="match status" value="1"/>
</dbReference>
<dbReference type="SUPFAM" id="SSF48310">
    <property type="entry name" value="Aldehyde ferredoxin oxidoreductase, C-terminal domains"/>
    <property type="match status" value="1"/>
</dbReference>
<dbReference type="EMBL" id="BARW01034473">
    <property type="protein sequence ID" value="GAJ06802.1"/>
    <property type="molecule type" value="Genomic_DNA"/>
</dbReference>
<dbReference type="Pfam" id="PF02730">
    <property type="entry name" value="AFOR_N"/>
    <property type="match status" value="1"/>
</dbReference>
<evidence type="ECO:0000259" key="7">
    <source>
        <dbReference type="SMART" id="SM00790"/>
    </source>
</evidence>
<evidence type="ECO:0000256" key="6">
    <source>
        <dbReference type="ARBA" id="ARBA00023014"/>
    </source>
</evidence>
<dbReference type="GO" id="GO:0046872">
    <property type="term" value="F:metal ion binding"/>
    <property type="evidence" value="ECO:0007669"/>
    <property type="project" value="UniProtKB-KW"/>
</dbReference>
<feature type="domain" description="Aldehyde ferredoxin oxidoreductase N-terminal" evidence="7">
    <location>
        <begin position="1"/>
        <end position="83"/>
    </location>
</feature>
<dbReference type="Pfam" id="PF01314">
    <property type="entry name" value="AFOR_C"/>
    <property type="match status" value="1"/>
</dbReference>
<organism evidence="8">
    <name type="scientific">marine sediment metagenome</name>
    <dbReference type="NCBI Taxonomy" id="412755"/>
    <lineage>
        <taxon>unclassified sequences</taxon>
        <taxon>metagenomes</taxon>
        <taxon>ecological metagenomes</taxon>
    </lineage>
</organism>
<protein>
    <recommendedName>
        <fullName evidence="7">Aldehyde ferredoxin oxidoreductase N-terminal domain-containing protein</fullName>
    </recommendedName>
</protein>
<dbReference type="AlphaFoldDB" id="X1UT51"/>
<sequence>EDDKVEIRDARKFWGMRSTDFDKSIVNELGDRRFETCYIGPSGENMVRYSAILHTVGRAAGRGGVGCVMGSKNLKAIAVKGTRMPGVADHKMFINHLEKIRESLHNQFSRYGTAAGVTSQSDRGRQAVKNFREGTSLEAGKIGGIAAEQMIWVRDMACYCCPQACKKIGVSRNGQYGKYIVEGPEYETGTMLGTNLLIHDLDGLMKLIGEVDEYGLDQISVGNVIGFLME</sequence>
<evidence type="ECO:0000256" key="1">
    <source>
        <dbReference type="ARBA" id="ARBA00001966"/>
    </source>
</evidence>
<accession>X1UT51</accession>
<dbReference type="GO" id="GO:0016625">
    <property type="term" value="F:oxidoreductase activity, acting on the aldehyde or oxo group of donors, iron-sulfur protein as acceptor"/>
    <property type="evidence" value="ECO:0007669"/>
    <property type="project" value="InterPro"/>
</dbReference>
<keyword evidence="6" id="KW-0411">Iron-sulfur</keyword>
<dbReference type="InterPro" id="IPR036503">
    <property type="entry name" value="Ald_Fedxn_OxRdtase_N_sf"/>
</dbReference>
<feature type="non-terminal residue" evidence="8">
    <location>
        <position position="230"/>
    </location>
</feature>
<evidence type="ECO:0000313" key="8">
    <source>
        <dbReference type="EMBL" id="GAJ06802.1"/>
    </source>
</evidence>
<dbReference type="SUPFAM" id="SSF56228">
    <property type="entry name" value="Aldehyde ferredoxin oxidoreductase, N-terminal domain"/>
    <property type="match status" value="1"/>
</dbReference>
<dbReference type="InterPro" id="IPR036021">
    <property type="entry name" value="Tungsten_al_ferr_oxy-like_C"/>
</dbReference>
<evidence type="ECO:0000256" key="4">
    <source>
        <dbReference type="ARBA" id="ARBA00022723"/>
    </source>
</evidence>
<dbReference type="GO" id="GO:0009055">
    <property type="term" value="F:electron transfer activity"/>
    <property type="evidence" value="ECO:0007669"/>
    <property type="project" value="InterPro"/>
</dbReference>
<dbReference type="InterPro" id="IPR013983">
    <property type="entry name" value="Ald_Fedxn_OxRdtase_N"/>
</dbReference>
<dbReference type="InterPro" id="IPR051919">
    <property type="entry name" value="W-dependent_AOR"/>
</dbReference>
<comment type="cofactor">
    <cofactor evidence="1">
        <name>[4Fe-4S] cluster</name>
        <dbReference type="ChEBI" id="CHEBI:49883"/>
    </cofactor>
</comment>
<evidence type="ECO:0000256" key="5">
    <source>
        <dbReference type="ARBA" id="ARBA00023004"/>
    </source>
</evidence>
<keyword evidence="5" id="KW-0408">Iron</keyword>
<keyword evidence="3" id="KW-0004">4Fe-4S</keyword>
<name>X1UT51_9ZZZZ</name>
<dbReference type="Gene3D" id="1.10.569.10">
    <property type="entry name" value="Aldehyde Ferredoxin Oxidoreductase Protein, subunit A, domain 2"/>
    <property type="match status" value="1"/>
</dbReference>
<comment type="caution">
    <text evidence="8">The sequence shown here is derived from an EMBL/GenBank/DDBJ whole genome shotgun (WGS) entry which is preliminary data.</text>
</comment>
<evidence type="ECO:0000256" key="3">
    <source>
        <dbReference type="ARBA" id="ARBA00022485"/>
    </source>
</evidence>
<dbReference type="InterPro" id="IPR013984">
    <property type="entry name" value="Ald_Fedxn_OxRdtase_dom2"/>
</dbReference>
<dbReference type="InterPro" id="IPR001203">
    <property type="entry name" value="OxRdtase_Ald_Fedxn_C"/>
</dbReference>
<comment type="similarity">
    <text evidence="2">Belongs to the AOR/FOR family.</text>
</comment>
<gene>
    <name evidence="8" type="ORF">S12H4_54024</name>
</gene>
<keyword evidence="4" id="KW-0479">Metal-binding</keyword>
<dbReference type="Gene3D" id="3.60.9.10">
    <property type="entry name" value="Aldehyde ferredoxin oxidoreductase, N-terminal domain"/>
    <property type="match status" value="1"/>
</dbReference>
<evidence type="ECO:0000256" key="2">
    <source>
        <dbReference type="ARBA" id="ARBA00011032"/>
    </source>
</evidence>
<reference evidence="8" key="1">
    <citation type="journal article" date="2014" name="Front. Microbiol.">
        <title>High frequency of phylogenetically diverse reductive dehalogenase-homologous genes in deep subseafloor sedimentary metagenomes.</title>
        <authorList>
            <person name="Kawai M."/>
            <person name="Futagami T."/>
            <person name="Toyoda A."/>
            <person name="Takaki Y."/>
            <person name="Nishi S."/>
            <person name="Hori S."/>
            <person name="Arai W."/>
            <person name="Tsubouchi T."/>
            <person name="Morono Y."/>
            <person name="Uchiyama I."/>
            <person name="Ito T."/>
            <person name="Fujiyama A."/>
            <person name="Inagaki F."/>
            <person name="Takami H."/>
        </authorList>
    </citation>
    <scope>NUCLEOTIDE SEQUENCE</scope>
    <source>
        <strain evidence="8">Expedition CK06-06</strain>
    </source>
</reference>
<dbReference type="GO" id="GO:0051539">
    <property type="term" value="F:4 iron, 4 sulfur cluster binding"/>
    <property type="evidence" value="ECO:0007669"/>
    <property type="project" value="UniProtKB-KW"/>
</dbReference>
<dbReference type="PANTHER" id="PTHR30038:SF0">
    <property type="entry name" value="TUNGSTEN-CONTAINING ALDEHYDE FERREDOXIN OXIDOREDUCTASE"/>
    <property type="match status" value="1"/>
</dbReference>
<proteinExistence type="inferred from homology"/>